<protein>
    <recommendedName>
        <fullName evidence="3">Origin recognition complex subunit 4</fullName>
    </recommendedName>
</protein>
<keyword evidence="4" id="KW-0235">DNA replication</keyword>
<evidence type="ECO:0000256" key="2">
    <source>
        <dbReference type="ARBA" id="ARBA00005334"/>
    </source>
</evidence>
<feature type="domain" description="Origin recognition complex subunit 4 C-terminal" evidence="8">
    <location>
        <begin position="219"/>
        <end position="306"/>
    </location>
</feature>
<dbReference type="GO" id="GO:0005664">
    <property type="term" value="C:nuclear origin of replication recognition complex"/>
    <property type="evidence" value="ECO:0007669"/>
    <property type="project" value="TreeGrafter"/>
</dbReference>
<dbReference type="GO" id="GO:0016887">
    <property type="term" value="F:ATP hydrolysis activity"/>
    <property type="evidence" value="ECO:0007669"/>
    <property type="project" value="InterPro"/>
</dbReference>
<dbReference type="InterPro" id="IPR027417">
    <property type="entry name" value="P-loop_NTPase"/>
</dbReference>
<name>A0A8D8QBT5_9HEMI</name>
<keyword evidence="5" id="KW-0238">DNA-binding</keyword>
<dbReference type="Pfam" id="PF00004">
    <property type="entry name" value="AAA"/>
    <property type="match status" value="1"/>
</dbReference>
<dbReference type="InterPro" id="IPR003959">
    <property type="entry name" value="ATPase_AAA_core"/>
</dbReference>
<comment type="subcellular location">
    <subcellularLocation>
        <location evidence="1">Nucleus</location>
    </subcellularLocation>
</comment>
<organism evidence="9">
    <name type="scientific">Cacopsylla melanoneura</name>
    <dbReference type="NCBI Taxonomy" id="428564"/>
    <lineage>
        <taxon>Eukaryota</taxon>
        <taxon>Metazoa</taxon>
        <taxon>Ecdysozoa</taxon>
        <taxon>Arthropoda</taxon>
        <taxon>Hexapoda</taxon>
        <taxon>Insecta</taxon>
        <taxon>Pterygota</taxon>
        <taxon>Neoptera</taxon>
        <taxon>Paraneoptera</taxon>
        <taxon>Hemiptera</taxon>
        <taxon>Sternorrhyncha</taxon>
        <taxon>Psylloidea</taxon>
        <taxon>Psyllidae</taxon>
        <taxon>Psyllinae</taxon>
        <taxon>Cacopsylla</taxon>
    </lineage>
</organism>
<dbReference type="InterPro" id="IPR016527">
    <property type="entry name" value="ORC4"/>
</dbReference>
<evidence type="ECO:0000259" key="8">
    <source>
        <dbReference type="Pfam" id="PF14629"/>
    </source>
</evidence>
<comment type="similarity">
    <text evidence="2">Belongs to the ORC4 family.</text>
</comment>
<dbReference type="Pfam" id="PF14629">
    <property type="entry name" value="ORC4_C"/>
    <property type="match status" value="1"/>
</dbReference>
<dbReference type="PANTHER" id="PTHR12087">
    <property type="entry name" value="ORIGIN RECOGNITION COMPLEX SUBUNIT 4"/>
    <property type="match status" value="1"/>
</dbReference>
<evidence type="ECO:0000256" key="1">
    <source>
        <dbReference type="ARBA" id="ARBA00004123"/>
    </source>
</evidence>
<evidence type="ECO:0000256" key="3">
    <source>
        <dbReference type="ARBA" id="ARBA00019083"/>
    </source>
</evidence>
<dbReference type="Gene3D" id="3.40.50.300">
    <property type="entry name" value="P-loop containing nucleotide triphosphate hydrolases"/>
    <property type="match status" value="1"/>
</dbReference>
<dbReference type="SUPFAM" id="SSF52540">
    <property type="entry name" value="P-loop containing nucleoside triphosphate hydrolases"/>
    <property type="match status" value="1"/>
</dbReference>
<evidence type="ECO:0000313" key="9">
    <source>
        <dbReference type="EMBL" id="CAG6628956.1"/>
    </source>
</evidence>
<dbReference type="GO" id="GO:0003688">
    <property type="term" value="F:DNA replication origin binding"/>
    <property type="evidence" value="ECO:0007669"/>
    <property type="project" value="TreeGrafter"/>
</dbReference>
<dbReference type="GO" id="GO:0005524">
    <property type="term" value="F:ATP binding"/>
    <property type="evidence" value="ECO:0007669"/>
    <property type="project" value="InterPro"/>
</dbReference>
<dbReference type="PANTHER" id="PTHR12087:SF0">
    <property type="entry name" value="ORIGIN RECOGNITION COMPLEX SUBUNIT 4"/>
    <property type="match status" value="1"/>
</dbReference>
<evidence type="ECO:0000259" key="7">
    <source>
        <dbReference type="Pfam" id="PF00004"/>
    </source>
</evidence>
<keyword evidence="6" id="KW-0539">Nucleus</keyword>
<dbReference type="AlphaFoldDB" id="A0A8D8QBT5"/>
<dbReference type="GO" id="GO:0006270">
    <property type="term" value="P:DNA replication initiation"/>
    <property type="evidence" value="ECO:0007669"/>
    <property type="project" value="TreeGrafter"/>
</dbReference>
<evidence type="ECO:0000256" key="6">
    <source>
        <dbReference type="ARBA" id="ARBA00023242"/>
    </source>
</evidence>
<dbReference type="InterPro" id="IPR032705">
    <property type="entry name" value="ORC4_C"/>
</dbReference>
<sequence length="309" mass="35395">MTTKSSKKYDDQEYKLKCHLKQKIASEILPTHAKEKEQLKNLVAECVEFGTSNSVLMLGLPGQGVSFLVDNVLEEFEDNITVVKLSGLLHINDHLALKHIIQQLHIDLLEEDKVTGSFFDNLGFVLQSLKSSNRNEVKPLIIVLDQLEYFTHHKNQTLLYNLFDVVQSHQTAICVIAITKRIDALELLEKRVKSRFSPTEIYLANDIGYDLNMLRASMKSRYAEEWNVSIDQLQANNTVKVTFKTLAAHSKSMRLYKQFMMCLTDKISPLHRFLTEADFKQTLGLFFPNEKVDILLNLSSLELCLVCKT</sequence>
<reference evidence="9" key="1">
    <citation type="submission" date="2021-05" db="EMBL/GenBank/DDBJ databases">
        <authorList>
            <person name="Alioto T."/>
            <person name="Alioto T."/>
            <person name="Gomez Garrido J."/>
        </authorList>
    </citation>
    <scope>NUCLEOTIDE SEQUENCE</scope>
</reference>
<feature type="domain" description="ATPase AAA-type core" evidence="7">
    <location>
        <begin position="55"/>
        <end position="186"/>
    </location>
</feature>
<proteinExistence type="inferred from homology"/>
<evidence type="ECO:0000256" key="5">
    <source>
        <dbReference type="ARBA" id="ARBA00023125"/>
    </source>
</evidence>
<dbReference type="EMBL" id="HBUF01069324">
    <property type="protein sequence ID" value="CAG6628956.1"/>
    <property type="molecule type" value="Transcribed_RNA"/>
</dbReference>
<evidence type="ECO:0000256" key="4">
    <source>
        <dbReference type="ARBA" id="ARBA00022705"/>
    </source>
</evidence>
<accession>A0A8D8QBT5</accession>